<dbReference type="Proteomes" id="UP001183414">
    <property type="component" value="Unassembled WGS sequence"/>
</dbReference>
<dbReference type="InterPro" id="IPR011010">
    <property type="entry name" value="DNA_brk_join_enz"/>
</dbReference>
<feature type="region of interest" description="Disordered" evidence="2">
    <location>
        <begin position="1"/>
        <end position="21"/>
    </location>
</feature>
<keyword evidence="1" id="KW-0233">DNA recombination</keyword>
<name>A0ABU2NP59_9ACTN</name>
<evidence type="ECO:0000313" key="4">
    <source>
        <dbReference type="Proteomes" id="UP001183414"/>
    </source>
</evidence>
<protein>
    <recommendedName>
        <fullName evidence="5">Integrase</fullName>
    </recommendedName>
</protein>
<dbReference type="EMBL" id="JAVREQ010000005">
    <property type="protein sequence ID" value="MDT0378759.1"/>
    <property type="molecule type" value="Genomic_DNA"/>
</dbReference>
<comment type="caution">
    <text evidence="3">The sequence shown here is derived from an EMBL/GenBank/DDBJ whole genome shotgun (WGS) entry which is preliminary data.</text>
</comment>
<evidence type="ECO:0008006" key="5">
    <source>
        <dbReference type="Google" id="ProtNLM"/>
    </source>
</evidence>
<reference evidence="4" key="1">
    <citation type="submission" date="2023-07" db="EMBL/GenBank/DDBJ databases">
        <title>30 novel species of actinomycetes from the DSMZ collection.</title>
        <authorList>
            <person name="Nouioui I."/>
        </authorList>
    </citation>
    <scope>NUCLEOTIDE SEQUENCE [LARGE SCALE GENOMIC DNA]</scope>
    <source>
        <strain evidence="4">DSM 42041</strain>
    </source>
</reference>
<gene>
    <name evidence="3" type="ORF">RM572_08215</name>
</gene>
<keyword evidence="4" id="KW-1185">Reference proteome</keyword>
<dbReference type="RefSeq" id="WP_311672598.1">
    <property type="nucleotide sequence ID" value="NZ_JAVREQ010000005.1"/>
</dbReference>
<sequence length="720" mass="82064">MTSPAPTLLGEPDGLPEGLPEGTIWPGPDTLVLMNREVASDVDPARLSRFADMRWDLNPGIFEAHARSQSLNFETIPEPLRLATKFYVWQLINHPQARTMRRSGTRRIALHTIEILFYGSVQPVMKWFAAQGITEFCQATDELLWEYLDALDADGVTITKRYRRITEVRRLWVHRSILPFYLRLPEAPPWDGEDTKDLLERTRTDRENRTKRISEHTMQPLLRWAIRFLEDFSDDILAAWEEYQVLLARRPEHMRGKRRLRKPGDLQADVAAYLDGLRSRGESLPGTRRHDGTVDVAWRHIASVLNCANSFQFTSSGRMIMESGLPVSGDINLDCPVTAELDGLPWHPRITFAQAPRLARLLSTACFVIVSYLSGARVGEVLNLRRGCVSYDKDTGLWLLQGLYFKGAEDEDGNKIPEGTVREDPWVVIEIVSRAVETLERLHKSHLLFPNRLMPIKRTPGKEPKRRGEARSDRHIAEDMVMFTAWVNERCQHLGRKDHIPTDPGGPIAASRFRRTLAWFIRRKPRGLIAASIQYGHAHTQMLQGYAGSYEAGFLDEYAFEDWLFRMEGIAEDERRLLAGEHVSGPAADAYRYRVQAASREFAGRVLTSERQARDLLGNPLLQIHHGEGMTCVLNPPVAACQLRGSADDPMVTPDTDDCRPNCQCLVRTDRDIEINKERAAELAEIVDDPLAPPIRHARERHELNRLRAIIEHHQRGAQE</sequence>
<dbReference type="Gene3D" id="1.10.443.10">
    <property type="entry name" value="Intergrase catalytic core"/>
    <property type="match status" value="1"/>
</dbReference>
<evidence type="ECO:0000256" key="1">
    <source>
        <dbReference type="ARBA" id="ARBA00023172"/>
    </source>
</evidence>
<accession>A0ABU2NP59</accession>
<organism evidence="3 4">
    <name type="scientific">Streptomyces hazeniae</name>
    <dbReference type="NCBI Taxonomy" id="3075538"/>
    <lineage>
        <taxon>Bacteria</taxon>
        <taxon>Bacillati</taxon>
        <taxon>Actinomycetota</taxon>
        <taxon>Actinomycetes</taxon>
        <taxon>Kitasatosporales</taxon>
        <taxon>Streptomycetaceae</taxon>
        <taxon>Streptomyces</taxon>
    </lineage>
</organism>
<proteinExistence type="predicted"/>
<dbReference type="InterPro" id="IPR013762">
    <property type="entry name" value="Integrase-like_cat_sf"/>
</dbReference>
<evidence type="ECO:0000256" key="2">
    <source>
        <dbReference type="SAM" id="MobiDB-lite"/>
    </source>
</evidence>
<dbReference type="SUPFAM" id="SSF56349">
    <property type="entry name" value="DNA breaking-rejoining enzymes"/>
    <property type="match status" value="1"/>
</dbReference>
<evidence type="ECO:0000313" key="3">
    <source>
        <dbReference type="EMBL" id="MDT0378759.1"/>
    </source>
</evidence>